<keyword evidence="5 7" id="KW-1133">Transmembrane helix</keyword>
<dbReference type="STRING" id="350688.Clos_2353"/>
<dbReference type="GO" id="GO:0022857">
    <property type="term" value="F:transmembrane transporter activity"/>
    <property type="evidence" value="ECO:0007669"/>
    <property type="project" value="InterPro"/>
</dbReference>
<gene>
    <name evidence="9" type="ordered locus">Clos_2353</name>
</gene>
<feature type="transmembrane region" description="Helical" evidence="7">
    <location>
        <begin position="369"/>
        <end position="392"/>
    </location>
</feature>
<dbReference type="OrthoDB" id="9775268at2"/>
<feature type="domain" description="Major facilitator superfamily (MFS) profile" evidence="8">
    <location>
        <begin position="232"/>
        <end position="425"/>
    </location>
</feature>
<evidence type="ECO:0000256" key="2">
    <source>
        <dbReference type="ARBA" id="ARBA00022448"/>
    </source>
</evidence>
<feature type="transmembrane region" description="Helical" evidence="7">
    <location>
        <begin position="332"/>
        <end position="357"/>
    </location>
</feature>
<dbReference type="HOGENOM" id="CLU_034180_16_4_9"/>
<feature type="transmembrane region" description="Helical" evidence="7">
    <location>
        <begin position="85"/>
        <end position="106"/>
    </location>
</feature>
<feature type="transmembrane region" description="Helical" evidence="7">
    <location>
        <begin position="112"/>
        <end position="134"/>
    </location>
</feature>
<dbReference type="InterPro" id="IPR036259">
    <property type="entry name" value="MFS_trans_sf"/>
</dbReference>
<feature type="transmembrane region" description="Helical" evidence="7">
    <location>
        <begin position="303"/>
        <end position="320"/>
    </location>
</feature>
<dbReference type="InterPro" id="IPR020846">
    <property type="entry name" value="MFS_dom"/>
</dbReference>
<evidence type="ECO:0000313" key="10">
    <source>
        <dbReference type="Proteomes" id="UP000000269"/>
    </source>
</evidence>
<comment type="subcellular location">
    <subcellularLocation>
        <location evidence="1">Cell membrane</location>
        <topology evidence="1">Multi-pass membrane protein</topology>
    </subcellularLocation>
</comment>
<dbReference type="Gene3D" id="1.20.1250.20">
    <property type="entry name" value="MFS general substrate transporter like domains"/>
    <property type="match status" value="1"/>
</dbReference>
<dbReference type="Pfam" id="PF07690">
    <property type="entry name" value="MFS_1"/>
    <property type="match status" value="1"/>
</dbReference>
<keyword evidence="3" id="KW-1003">Cell membrane</keyword>
<evidence type="ECO:0000256" key="1">
    <source>
        <dbReference type="ARBA" id="ARBA00004651"/>
    </source>
</evidence>
<keyword evidence="6 7" id="KW-0472">Membrane</keyword>
<proteinExistence type="predicted"/>
<protein>
    <submittedName>
        <fullName evidence="9">Major facilitator superfamily MFS_1</fullName>
    </submittedName>
</protein>
<evidence type="ECO:0000256" key="4">
    <source>
        <dbReference type="ARBA" id="ARBA00022692"/>
    </source>
</evidence>
<keyword evidence="10" id="KW-1185">Reference proteome</keyword>
<sequence>MEVRQNTVAEKSATSDRMNLILFVAGKFVSLFGTQIYSFAIGLYVLEKTNSGLSFASSIIFSMLPRVIIGPVAGVVADRFDRKKIAVGMDFLCGVLMVLFFMISKLNGIKLHYIYIFSFLLSTANVFFDVAMEASKPNLVHSKNLTRINSLSQSINSIAAISGPSLGGLVYGILNIQWFLLLNGICFILSGISEIFINFEYNKIVDESKEKENLTVIQELKEGIEFFRSNKVLFSIMSFSLIINFAMQLSITVPLPYILTNTLQLTSIQYGTVKGAWPVGILLGSILLSFLPQRDKIFKQTAIFLGIFIGILMAIALPVMPMLNQYSANQYFIYYMLIMGVGGLLVAFIDIPIMVVFQKLVPDEVRGRVFSLIGTMAIGIAPLGLLIAGAFIDYIPTWILPISAGGILIIRLILFVRDEELKKLL</sequence>
<dbReference type="CDD" id="cd06173">
    <property type="entry name" value="MFS_MefA_like"/>
    <property type="match status" value="1"/>
</dbReference>
<evidence type="ECO:0000256" key="3">
    <source>
        <dbReference type="ARBA" id="ARBA00022475"/>
    </source>
</evidence>
<evidence type="ECO:0000256" key="7">
    <source>
        <dbReference type="SAM" id="Phobius"/>
    </source>
</evidence>
<feature type="transmembrane region" description="Helical" evidence="7">
    <location>
        <begin position="52"/>
        <end position="73"/>
    </location>
</feature>
<dbReference type="eggNOG" id="COG0477">
    <property type="taxonomic scope" value="Bacteria"/>
</dbReference>
<evidence type="ECO:0000256" key="6">
    <source>
        <dbReference type="ARBA" id="ARBA00023136"/>
    </source>
</evidence>
<dbReference type="AlphaFoldDB" id="A8MJA3"/>
<dbReference type="EMBL" id="CP000853">
    <property type="protein sequence ID" value="ABW19885.1"/>
    <property type="molecule type" value="Genomic_DNA"/>
</dbReference>
<organism evidence="9 10">
    <name type="scientific">Alkaliphilus oremlandii (strain OhILAs)</name>
    <name type="common">Clostridium oremlandii (strain OhILAs)</name>
    <dbReference type="NCBI Taxonomy" id="350688"/>
    <lineage>
        <taxon>Bacteria</taxon>
        <taxon>Bacillati</taxon>
        <taxon>Bacillota</taxon>
        <taxon>Clostridia</taxon>
        <taxon>Peptostreptococcales</taxon>
        <taxon>Natronincolaceae</taxon>
        <taxon>Alkaliphilus</taxon>
    </lineage>
</organism>
<keyword evidence="4 7" id="KW-0812">Transmembrane</keyword>
<dbReference type="Proteomes" id="UP000000269">
    <property type="component" value="Chromosome"/>
</dbReference>
<dbReference type="RefSeq" id="WP_012160192.1">
    <property type="nucleotide sequence ID" value="NC_009922.1"/>
</dbReference>
<reference evidence="10" key="1">
    <citation type="submission" date="2007-10" db="EMBL/GenBank/DDBJ databases">
        <title>Complete genome of Alkaliphilus oremlandii OhILAs.</title>
        <authorList>
            <person name="Copeland A."/>
            <person name="Lucas S."/>
            <person name="Lapidus A."/>
            <person name="Barry K."/>
            <person name="Detter J.C."/>
            <person name="Glavina del Rio T."/>
            <person name="Hammon N."/>
            <person name="Israni S."/>
            <person name="Dalin E."/>
            <person name="Tice H."/>
            <person name="Pitluck S."/>
            <person name="Chain P."/>
            <person name="Malfatti S."/>
            <person name="Shin M."/>
            <person name="Vergez L."/>
            <person name="Schmutz J."/>
            <person name="Larimer F."/>
            <person name="Land M."/>
            <person name="Hauser L."/>
            <person name="Kyrpides N."/>
            <person name="Mikhailova N."/>
            <person name="Stolz J.F."/>
            <person name="Dawson A."/>
            <person name="Fisher E."/>
            <person name="Crable B."/>
            <person name="Perera E."/>
            <person name="Lisak J."/>
            <person name="Ranganathan M."/>
            <person name="Basu P."/>
            <person name="Richardson P."/>
        </authorList>
    </citation>
    <scope>NUCLEOTIDE SEQUENCE [LARGE SCALE GENOMIC DNA]</scope>
    <source>
        <strain evidence="10">OhILAs</strain>
    </source>
</reference>
<dbReference type="InterPro" id="IPR011701">
    <property type="entry name" value="MFS"/>
</dbReference>
<dbReference type="PROSITE" id="PS50850">
    <property type="entry name" value="MFS"/>
    <property type="match status" value="1"/>
</dbReference>
<feature type="transmembrane region" description="Helical" evidence="7">
    <location>
        <begin position="398"/>
        <end position="416"/>
    </location>
</feature>
<accession>A8MJA3</accession>
<dbReference type="KEGG" id="aoe:Clos_2353"/>
<evidence type="ECO:0000313" key="9">
    <source>
        <dbReference type="EMBL" id="ABW19885.1"/>
    </source>
</evidence>
<evidence type="ECO:0000259" key="8">
    <source>
        <dbReference type="PROSITE" id="PS50850"/>
    </source>
</evidence>
<evidence type="ECO:0000256" key="5">
    <source>
        <dbReference type="ARBA" id="ARBA00022989"/>
    </source>
</evidence>
<dbReference type="SUPFAM" id="SSF103473">
    <property type="entry name" value="MFS general substrate transporter"/>
    <property type="match status" value="1"/>
</dbReference>
<dbReference type="GO" id="GO:0005886">
    <property type="term" value="C:plasma membrane"/>
    <property type="evidence" value="ECO:0007669"/>
    <property type="project" value="UniProtKB-SubCell"/>
</dbReference>
<dbReference type="PANTHER" id="PTHR43266:SF9">
    <property type="entry name" value="PERMEASE, MAJOR FACILITATOR SUPERFAMILY-RELATED"/>
    <property type="match status" value="1"/>
</dbReference>
<keyword evidence="2" id="KW-0813">Transport</keyword>
<feature type="transmembrane region" description="Helical" evidence="7">
    <location>
        <begin position="232"/>
        <end position="255"/>
    </location>
</feature>
<feature type="transmembrane region" description="Helical" evidence="7">
    <location>
        <begin position="155"/>
        <end position="174"/>
    </location>
</feature>
<feature type="transmembrane region" description="Helical" evidence="7">
    <location>
        <begin position="275"/>
        <end position="291"/>
    </location>
</feature>
<feature type="transmembrane region" description="Helical" evidence="7">
    <location>
        <begin position="20"/>
        <end position="46"/>
    </location>
</feature>
<feature type="transmembrane region" description="Helical" evidence="7">
    <location>
        <begin position="180"/>
        <end position="199"/>
    </location>
</feature>
<name>A8MJA3_ALKOO</name>
<dbReference type="PANTHER" id="PTHR43266">
    <property type="entry name" value="MACROLIDE-EFFLUX PROTEIN"/>
    <property type="match status" value="1"/>
</dbReference>